<dbReference type="SMART" id="SM00487">
    <property type="entry name" value="DEXDc"/>
    <property type="match status" value="1"/>
</dbReference>
<evidence type="ECO:0000256" key="6">
    <source>
        <dbReference type="ARBA" id="ARBA00022747"/>
    </source>
</evidence>
<dbReference type="PROSITE" id="PS51192">
    <property type="entry name" value="HELICASE_ATP_BIND_1"/>
    <property type="match status" value="1"/>
</dbReference>
<dbReference type="InterPro" id="IPR014001">
    <property type="entry name" value="Helicase_ATP-bd"/>
</dbReference>
<evidence type="ECO:0000256" key="8">
    <source>
        <dbReference type="ARBA" id="ARBA00022801"/>
    </source>
</evidence>
<evidence type="ECO:0000256" key="5">
    <source>
        <dbReference type="ARBA" id="ARBA00022741"/>
    </source>
</evidence>
<keyword evidence="5 11" id="KW-0547">Nucleotide-binding</keyword>
<keyword evidence="6 11" id="KW-0680">Restriction system</keyword>
<comment type="function">
    <text evidence="11">Subunit R is required for both nuclease and ATPase activities, but not for modification.</text>
</comment>
<comment type="catalytic activity">
    <reaction evidence="1 11">
        <text>Endonucleolytic cleavage of DNA to give random double-stranded fragments with terminal 5'-phosphates, ATP is simultaneously hydrolyzed.</text>
        <dbReference type="EC" id="3.1.21.3"/>
    </reaction>
</comment>
<dbReference type="SUPFAM" id="SSF52540">
    <property type="entry name" value="P-loop containing nucleoside triphosphate hydrolases"/>
    <property type="match status" value="2"/>
</dbReference>
<keyword evidence="8 11" id="KW-0378">Hydrolase</keyword>
<dbReference type="Proteomes" id="UP000252100">
    <property type="component" value="Chromosome"/>
</dbReference>
<evidence type="ECO:0000256" key="3">
    <source>
        <dbReference type="ARBA" id="ARBA00011296"/>
    </source>
</evidence>
<evidence type="ECO:0000256" key="2">
    <source>
        <dbReference type="ARBA" id="ARBA00008598"/>
    </source>
</evidence>
<gene>
    <name evidence="13" type="ORF">DT065_02740</name>
</gene>
<dbReference type="Gene3D" id="3.90.1570.50">
    <property type="match status" value="1"/>
</dbReference>
<dbReference type="Pfam" id="PF04313">
    <property type="entry name" value="HSDR_N"/>
    <property type="match status" value="1"/>
</dbReference>
<dbReference type="REBASE" id="259709">
    <property type="entry name" value="RspNKC11ORF2750P"/>
</dbReference>
<protein>
    <recommendedName>
        <fullName evidence="11">Type I restriction enzyme endonuclease subunit</fullName>
        <shortName evidence="11">R protein</shortName>
        <ecNumber evidence="11">3.1.21.3</ecNumber>
    </recommendedName>
    <alternativeName>
        <fullName evidence="11">Type-1 restriction enzyme R protein</fullName>
    </alternativeName>
</protein>
<evidence type="ECO:0000256" key="7">
    <source>
        <dbReference type="ARBA" id="ARBA00022759"/>
    </source>
</evidence>
<dbReference type="GO" id="GO:0005524">
    <property type="term" value="F:ATP binding"/>
    <property type="evidence" value="ECO:0007669"/>
    <property type="project" value="UniProtKB-KW"/>
</dbReference>
<dbReference type="InterPro" id="IPR007409">
    <property type="entry name" value="Restrct_endonuc_type1_HsdR_N"/>
</dbReference>
<evidence type="ECO:0000256" key="1">
    <source>
        <dbReference type="ARBA" id="ARBA00000851"/>
    </source>
</evidence>
<keyword evidence="7 13" id="KW-0255">Endonuclease</keyword>
<dbReference type="InterPro" id="IPR040980">
    <property type="entry name" value="SWI2_SNF2"/>
</dbReference>
<evidence type="ECO:0000259" key="12">
    <source>
        <dbReference type="PROSITE" id="PS51192"/>
    </source>
</evidence>
<dbReference type="NCBIfam" id="TIGR00348">
    <property type="entry name" value="hsdR"/>
    <property type="match status" value="1"/>
</dbReference>
<evidence type="ECO:0000313" key="14">
    <source>
        <dbReference type="Proteomes" id="UP000252100"/>
    </source>
</evidence>
<dbReference type="RefSeq" id="WP_114370659.1">
    <property type="nucleotide sequence ID" value="NZ_CP031092.1"/>
</dbReference>
<dbReference type="InterPro" id="IPR051268">
    <property type="entry name" value="Type-I_R_enzyme_R_subunit"/>
</dbReference>
<dbReference type="EC" id="3.1.21.3" evidence="11"/>
<dbReference type="InterPro" id="IPR004473">
    <property type="entry name" value="Restrct_endonuc_typeI_HsdR"/>
</dbReference>
<keyword evidence="9 11" id="KW-0067">ATP-binding</keyword>
<keyword evidence="4" id="KW-0540">Nuclease</keyword>
<dbReference type="PANTHER" id="PTHR30195:SF15">
    <property type="entry name" value="TYPE I RESTRICTION ENZYME HINDI ENDONUCLEASE SUBUNIT"/>
    <property type="match status" value="1"/>
</dbReference>
<dbReference type="GO" id="GO:0003677">
    <property type="term" value="F:DNA binding"/>
    <property type="evidence" value="ECO:0007669"/>
    <property type="project" value="UniProtKB-KW"/>
</dbReference>
<dbReference type="EMBL" id="CP031092">
    <property type="protein sequence ID" value="AXF55034.1"/>
    <property type="molecule type" value="Genomic_DNA"/>
</dbReference>
<dbReference type="OrthoDB" id="9758243at2"/>
<keyword evidence="14" id="KW-1185">Reference proteome</keyword>
<dbReference type="InterPro" id="IPR021810">
    <property type="entry name" value="T1RH-like_C"/>
</dbReference>
<dbReference type="Pfam" id="PF11867">
    <property type="entry name" value="T1RH-like_C"/>
    <property type="match status" value="1"/>
</dbReference>
<dbReference type="InterPro" id="IPR055180">
    <property type="entry name" value="HsdR_RecA-like_helicase_dom_2"/>
</dbReference>
<evidence type="ECO:0000256" key="11">
    <source>
        <dbReference type="RuleBase" id="RU364115"/>
    </source>
</evidence>
<name>A0A345BVQ3_9BACI</name>
<dbReference type="GO" id="GO:0009035">
    <property type="term" value="F:type I site-specific deoxyribonuclease activity"/>
    <property type="evidence" value="ECO:0007669"/>
    <property type="project" value="UniProtKB-EC"/>
</dbReference>
<comment type="similarity">
    <text evidence="2 11">Belongs to the HsdR family.</text>
</comment>
<dbReference type="GO" id="GO:0009307">
    <property type="term" value="P:DNA restriction-modification system"/>
    <property type="evidence" value="ECO:0007669"/>
    <property type="project" value="UniProtKB-KW"/>
</dbReference>
<evidence type="ECO:0000256" key="9">
    <source>
        <dbReference type="ARBA" id="ARBA00022840"/>
    </source>
</evidence>
<evidence type="ECO:0000256" key="10">
    <source>
        <dbReference type="ARBA" id="ARBA00023125"/>
    </source>
</evidence>
<dbReference type="CDD" id="cd22332">
    <property type="entry name" value="HsdR_N"/>
    <property type="match status" value="1"/>
</dbReference>
<dbReference type="AlphaFoldDB" id="A0A345BVQ3"/>
<dbReference type="Pfam" id="PF22679">
    <property type="entry name" value="T1R_D3-like"/>
    <property type="match status" value="1"/>
</dbReference>
<dbReference type="KEGG" id="rue:DT065_02740"/>
<keyword evidence="10 11" id="KW-0238">DNA-binding</keyword>
<sequence length="1018" mass="118077">MTRLKLGESDFEETTIERLERLGYEYLHAQELFQRGERASLKDVTLPGRLQAFLRETYPDLPEEEIPAAANQFLNPQGLTSMQRNEHFHTMMTKGIDFPFEKDGETVYQHLFPINWEDPEANDFLVVNQLSIEGKVTRIPDVIVYINGLPLVVMELKNPNDEQATVQQAFIQIRNYTVDIYQLFNFNAFSVISDNTETRHGMPFHSLDYFSEWKTTDGRTVDNNKANSMRTMIEGLFPKKRFLAYIRNFILFMDDGDHVTKIGAKYHQFFGVQFSVDETVRATRPDGDRKIGTIWHTQGSGKSISMLFFAAILIKHPEMQNPTIVIQVDRNDLDQQLFETFVAGQSHVGHVHHAKNADQLREMLRGEAGQIIFSTIEKFRTKEEEGIHPVLSERRNIVVIADEAHRTQYSDTGFAGHLQTALPNASHIGFTGTPIALTDRNTKEVFGNVIHSYDMAQAVQDQATVPIYYEPRLIPLDVAEEALDEEYEEVVEFTGDEELDQHKRKWAALEKVVGTKQRLRRLAADIVDHFTATADPFSKAMIVCMSREIAVRLYDELKEEPDCPPVEVIMTGKISEDPIEWRDVQSGSKYAHIKTKEEQEEVKAKLRDPEEPLKMVIVVDMWLTGMDAKPLTYLYVDKPMKGHNLMQAIARVNRVFPGKEGGVIVDYIRIAEHLQAATKQYTNSGGEGQPTFDIDKAVQLFEEQLTKVRAFIPNYLDITHWRYKPKMDREDLIAAIVNEVHEEPEPFLEAEKKLEKAQQLVKNIPEVRENLDEMVLYQMVRSQIKKLMTRGSEERERNETMDERMNRLVDDNVLAKETVDLYQIAGIDKPDINILDEDFIENKKDDNQHEDLRMKLLKKLLQDEIRQQYKPNSPQERSFREMLQKTVDQYHQGLIQSADVMKMMMEVRNGVHHDAHMKEELGLSEEEIEFFKALEARGEHVFDNEFLADLIQNVVRAMKKEFQVDWTKTHRQDVYLKVKNAVKMVLRKEQIKGEQFKFLTNTFIKQAEEQFRDWPKDA</sequence>
<dbReference type="Gene3D" id="3.40.50.300">
    <property type="entry name" value="P-loop containing nucleotide triphosphate hydrolases"/>
    <property type="match status" value="2"/>
</dbReference>
<dbReference type="CDD" id="cd18030">
    <property type="entry name" value="DEXHc_RE_I_HsdR"/>
    <property type="match status" value="1"/>
</dbReference>
<proteinExistence type="inferred from homology"/>
<organism evidence="13 14">
    <name type="scientific">Salicibibacter kimchii</name>
    <dbReference type="NCBI Taxonomy" id="2099786"/>
    <lineage>
        <taxon>Bacteria</taxon>
        <taxon>Bacillati</taxon>
        <taxon>Bacillota</taxon>
        <taxon>Bacilli</taxon>
        <taxon>Bacillales</taxon>
        <taxon>Bacillaceae</taxon>
        <taxon>Salicibibacter</taxon>
    </lineage>
</organism>
<comment type="subunit">
    <text evidence="3 11">The type I restriction/modification system is composed of three polypeptides R, M and S.</text>
</comment>
<dbReference type="InterPro" id="IPR027417">
    <property type="entry name" value="P-loop_NTPase"/>
</dbReference>
<dbReference type="CDD" id="cd18800">
    <property type="entry name" value="SF2_C_EcoR124I-like"/>
    <property type="match status" value="1"/>
</dbReference>
<feature type="domain" description="Helicase ATP-binding" evidence="12">
    <location>
        <begin position="283"/>
        <end position="452"/>
    </location>
</feature>
<evidence type="ECO:0000313" key="13">
    <source>
        <dbReference type="EMBL" id="AXF55034.1"/>
    </source>
</evidence>
<accession>A0A345BVQ3</accession>
<reference evidence="13 14" key="1">
    <citation type="journal article" date="2018" name="J. Microbiol.">
        <title>Salicibibacter kimchii gen. nov., sp. nov., a moderately halophilic and alkalitolerant bacterium in the family Bacillaceae, isolated from kimchi.</title>
        <authorList>
            <person name="Jang J.Y."/>
            <person name="Oh Y.J."/>
            <person name="Lim S.K."/>
            <person name="Park H.K."/>
            <person name="Lee C."/>
            <person name="Kim J.Y."/>
            <person name="Lee M.A."/>
            <person name="Choi H.J."/>
        </authorList>
    </citation>
    <scope>NUCLEOTIDE SEQUENCE [LARGE SCALE GENOMIC DNA]</scope>
    <source>
        <strain evidence="13 14">NKC1-1</strain>
    </source>
</reference>
<evidence type="ECO:0000256" key="4">
    <source>
        <dbReference type="ARBA" id="ARBA00022722"/>
    </source>
</evidence>
<dbReference type="PANTHER" id="PTHR30195">
    <property type="entry name" value="TYPE I SITE-SPECIFIC DEOXYRIBONUCLEASE PROTEIN SUBUNIT M AND R"/>
    <property type="match status" value="1"/>
</dbReference>
<dbReference type="Pfam" id="PF18766">
    <property type="entry name" value="SWI2_SNF2"/>
    <property type="match status" value="1"/>
</dbReference>